<dbReference type="InterPro" id="IPR036291">
    <property type="entry name" value="NAD(P)-bd_dom_sf"/>
</dbReference>
<dbReference type="SUPFAM" id="SSF51735">
    <property type="entry name" value="NAD(P)-binding Rossmann-fold domains"/>
    <property type="match status" value="1"/>
</dbReference>
<dbReference type="EMBL" id="CP034437">
    <property type="protein sequence ID" value="AZN41657.1"/>
    <property type="molecule type" value="Genomic_DNA"/>
</dbReference>
<dbReference type="RefSeq" id="WP_126017363.1">
    <property type="nucleotide sequence ID" value="NZ_CP034437.1"/>
</dbReference>
<sequence>MILITGANGKTGRAVIKALLSKGERIRALVHRTEQMEEIKLLGEMEVVAGDMMDQKAVNEAFVGVRAVYHICSAMNPDEVQIGQVILKAARLAEVEHFVFHSVIHPAIQEMPHHHNKLMVEELLVNSGIPYTIIQPGVLMQNIHESWKLLSEQGIFRQKYFTTPETRIGMVDLEDLAEAAAIILTSPGHKWATYEICGPENLSLSDMLAAMEQHFGHEIKVETPQDEMLAAELKKRGTGDYQAATILKMFQHYNEHGSVGNSNVLTWILGRKPNDFSSFILRTIKSKN</sequence>
<gene>
    <name evidence="2" type="ORF">EJC50_19730</name>
</gene>
<name>A0A3Q8X6I9_9BACL</name>
<keyword evidence="3" id="KW-1185">Reference proteome</keyword>
<accession>A0A3Q8X6I9</accession>
<dbReference type="OrthoDB" id="339107at2"/>
<dbReference type="PANTHER" id="PTHR43162:SF1">
    <property type="entry name" value="PRESTALK A DIFFERENTIATION PROTEIN A"/>
    <property type="match status" value="1"/>
</dbReference>
<dbReference type="InterPro" id="IPR008030">
    <property type="entry name" value="NmrA-like"/>
</dbReference>
<dbReference type="Proteomes" id="UP000272528">
    <property type="component" value="Chromosome"/>
</dbReference>
<dbReference type="Gene3D" id="3.90.25.10">
    <property type="entry name" value="UDP-galactose 4-epimerase, domain 1"/>
    <property type="match status" value="1"/>
</dbReference>
<dbReference type="Pfam" id="PF05368">
    <property type="entry name" value="NmrA"/>
    <property type="match status" value="1"/>
</dbReference>
<dbReference type="Gene3D" id="3.40.50.720">
    <property type="entry name" value="NAD(P)-binding Rossmann-like Domain"/>
    <property type="match status" value="1"/>
</dbReference>
<dbReference type="InterPro" id="IPR051604">
    <property type="entry name" value="Ergot_Alk_Oxidoreductase"/>
</dbReference>
<organism evidence="2 3">
    <name type="scientific">Paenibacillus albus</name>
    <dbReference type="NCBI Taxonomy" id="2495582"/>
    <lineage>
        <taxon>Bacteria</taxon>
        <taxon>Bacillati</taxon>
        <taxon>Bacillota</taxon>
        <taxon>Bacilli</taxon>
        <taxon>Bacillales</taxon>
        <taxon>Paenibacillaceae</taxon>
        <taxon>Paenibacillus</taxon>
    </lineage>
</organism>
<evidence type="ECO:0000313" key="3">
    <source>
        <dbReference type="Proteomes" id="UP000272528"/>
    </source>
</evidence>
<reference evidence="3" key="1">
    <citation type="submission" date="2018-12" db="EMBL/GenBank/DDBJ databases">
        <title>Genome sequence of Peanibacillus sp.</title>
        <authorList>
            <person name="Subramani G."/>
            <person name="Srinivasan S."/>
            <person name="Kim M.K."/>
        </authorList>
    </citation>
    <scope>NUCLEOTIDE SEQUENCE [LARGE SCALE GENOMIC DNA]</scope>
    <source>
        <strain evidence="3">18JY67-1</strain>
    </source>
</reference>
<dbReference type="KEGG" id="palb:EJC50_19730"/>
<evidence type="ECO:0000313" key="2">
    <source>
        <dbReference type="EMBL" id="AZN41657.1"/>
    </source>
</evidence>
<proteinExistence type="predicted"/>
<feature type="domain" description="NmrA-like" evidence="1">
    <location>
        <begin position="2"/>
        <end position="261"/>
    </location>
</feature>
<dbReference type="AlphaFoldDB" id="A0A3Q8X6I9"/>
<protein>
    <submittedName>
        <fullName evidence="2">NAD-dependent epimerase/dehydratase family protein</fullName>
    </submittedName>
</protein>
<dbReference type="PANTHER" id="PTHR43162">
    <property type="match status" value="1"/>
</dbReference>
<evidence type="ECO:0000259" key="1">
    <source>
        <dbReference type="Pfam" id="PF05368"/>
    </source>
</evidence>